<dbReference type="Gene3D" id="2.60.120.260">
    <property type="entry name" value="Galactose-binding domain-like"/>
    <property type="match status" value="2"/>
</dbReference>
<evidence type="ECO:0008006" key="5">
    <source>
        <dbReference type="Google" id="ProtNLM"/>
    </source>
</evidence>
<keyword evidence="2" id="KW-1133">Transmembrane helix</keyword>
<dbReference type="STRING" id="685588.A0A067TCF1"/>
<evidence type="ECO:0000313" key="4">
    <source>
        <dbReference type="Proteomes" id="UP000027222"/>
    </source>
</evidence>
<dbReference type="HOGENOM" id="CLU_036313_0_0_1"/>
<feature type="compositionally biased region" description="Low complexity" evidence="1">
    <location>
        <begin position="254"/>
        <end position="270"/>
    </location>
</feature>
<keyword evidence="4" id="KW-1185">Reference proteome</keyword>
<proteinExistence type="predicted"/>
<reference evidence="4" key="1">
    <citation type="journal article" date="2014" name="Proc. Natl. Acad. Sci. U.S.A.">
        <title>Extensive sampling of basidiomycete genomes demonstrates inadequacy of the white-rot/brown-rot paradigm for wood decay fungi.</title>
        <authorList>
            <person name="Riley R."/>
            <person name="Salamov A.A."/>
            <person name="Brown D.W."/>
            <person name="Nagy L.G."/>
            <person name="Floudas D."/>
            <person name="Held B.W."/>
            <person name="Levasseur A."/>
            <person name="Lombard V."/>
            <person name="Morin E."/>
            <person name="Otillar R."/>
            <person name="Lindquist E.A."/>
            <person name="Sun H."/>
            <person name="LaButti K.M."/>
            <person name="Schmutz J."/>
            <person name="Jabbour D."/>
            <person name="Luo H."/>
            <person name="Baker S.E."/>
            <person name="Pisabarro A.G."/>
            <person name="Walton J.D."/>
            <person name="Blanchette R.A."/>
            <person name="Henrissat B."/>
            <person name="Martin F."/>
            <person name="Cullen D."/>
            <person name="Hibbett D.S."/>
            <person name="Grigoriev I.V."/>
        </authorList>
    </citation>
    <scope>NUCLEOTIDE SEQUENCE [LARGE SCALE GENOMIC DNA]</scope>
    <source>
        <strain evidence="4">CBS 339.88</strain>
    </source>
</reference>
<evidence type="ECO:0000313" key="3">
    <source>
        <dbReference type="EMBL" id="KDR76673.1"/>
    </source>
</evidence>
<feature type="transmembrane region" description="Helical" evidence="2">
    <location>
        <begin position="280"/>
        <end position="301"/>
    </location>
</feature>
<dbReference type="OrthoDB" id="3052647at2759"/>
<name>A0A067TCF1_GALM3</name>
<gene>
    <name evidence="3" type="ORF">GALMADRAFT_1328582</name>
</gene>
<keyword evidence="2" id="KW-0472">Membrane</keyword>
<feature type="region of interest" description="Disordered" evidence="1">
    <location>
        <begin position="254"/>
        <end position="279"/>
    </location>
</feature>
<evidence type="ECO:0000256" key="1">
    <source>
        <dbReference type="SAM" id="MobiDB-lite"/>
    </source>
</evidence>
<accession>A0A067TCF1</accession>
<dbReference type="AlphaFoldDB" id="A0A067TCF1"/>
<protein>
    <recommendedName>
        <fullName evidence="5">Transmembrane protein</fullName>
    </recommendedName>
</protein>
<dbReference type="EMBL" id="KL142378">
    <property type="protein sequence ID" value="KDR76673.1"/>
    <property type="molecule type" value="Genomic_DNA"/>
</dbReference>
<dbReference type="Proteomes" id="UP000027222">
    <property type="component" value="Unassembled WGS sequence"/>
</dbReference>
<keyword evidence="2" id="KW-0812">Transmembrane</keyword>
<sequence length="338" mass="35935">MSSPATRFLLVDDTDSGIQYTGPWFSVAQGGEDSFGSYGAPFLGTLMGVNSSASLSYTFSGSQVSLYGSSQDSATLTKAKWQCFIDGINVGRFEQEFYPGNNRVFCNVTTLQDGKHTISLNVTSTTTSVFFDHINGWREGVSGILNYTQQPGAVMSFSFFGTSLAWYSIITSVFSANSTAAYSLNEQPPLEFALAGLPPGSTGTFFNQQFFQTRGLPTGQHSIVVTNGAGSSNATTPLSLDFLIIQNVTRPSPSSTSTSASFSPTAVASPNTNSKSKSPVGAAVGGTLGGIVGVILIIYFFNNFIRKKKYTAIAPFHVLPWAATSPTRMDGTDTPTDR</sequence>
<organism evidence="3 4">
    <name type="scientific">Galerina marginata (strain CBS 339.88)</name>
    <dbReference type="NCBI Taxonomy" id="685588"/>
    <lineage>
        <taxon>Eukaryota</taxon>
        <taxon>Fungi</taxon>
        <taxon>Dikarya</taxon>
        <taxon>Basidiomycota</taxon>
        <taxon>Agaricomycotina</taxon>
        <taxon>Agaricomycetes</taxon>
        <taxon>Agaricomycetidae</taxon>
        <taxon>Agaricales</taxon>
        <taxon>Agaricineae</taxon>
        <taxon>Strophariaceae</taxon>
        <taxon>Galerina</taxon>
    </lineage>
</organism>
<evidence type="ECO:0000256" key="2">
    <source>
        <dbReference type="SAM" id="Phobius"/>
    </source>
</evidence>